<feature type="domain" description="RecF/RecN/SMC N-terminal" evidence="10">
    <location>
        <begin position="1"/>
        <end position="514"/>
    </location>
</feature>
<comment type="function">
    <text evidence="1 9">May be involved in recombinational repair of damaged DNA.</text>
</comment>
<comment type="caution">
    <text evidence="11">The sequence shown here is derived from an EMBL/GenBank/DDBJ whole genome shotgun (WGS) entry which is preliminary data.</text>
</comment>
<evidence type="ECO:0000256" key="1">
    <source>
        <dbReference type="ARBA" id="ARBA00003618"/>
    </source>
</evidence>
<comment type="similarity">
    <text evidence="2 9">Belongs to the RecN family.</text>
</comment>
<dbReference type="GO" id="GO:0006310">
    <property type="term" value="P:DNA recombination"/>
    <property type="evidence" value="ECO:0007669"/>
    <property type="project" value="InterPro"/>
</dbReference>
<organism evidence="11 12">
    <name type="scientific">Lactovum miscens</name>
    <dbReference type="NCBI Taxonomy" id="190387"/>
    <lineage>
        <taxon>Bacteria</taxon>
        <taxon>Bacillati</taxon>
        <taxon>Bacillota</taxon>
        <taxon>Bacilli</taxon>
        <taxon>Lactobacillales</taxon>
        <taxon>Streptococcaceae</taxon>
        <taxon>Lactovum</taxon>
    </lineage>
</organism>
<evidence type="ECO:0000256" key="5">
    <source>
        <dbReference type="ARBA" id="ARBA00022763"/>
    </source>
</evidence>
<dbReference type="PIRSF" id="PIRSF003128">
    <property type="entry name" value="RecN"/>
    <property type="match status" value="1"/>
</dbReference>
<dbReference type="RefSeq" id="WP_183540808.1">
    <property type="nucleotide sequence ID" value="NZ_JACHHV010000032.1"/>
</dbReference>
<dbReference type="Proteomes" id="UP000562464">
    <property type="component" value="Unassembled WGS sequence"/>
</dbReference>
<dbReference type="SUPFAM" id="SSF52540">
    <property type="entry name" value="P-loop containing nucleoside triphosphate hydrolases"/>
    <property type="match status" value="2"/>
</dbReference>
<dbReference type="FunFam" id="3.40.50.300:FF:000319">
    <property type="entry name" value="DNA repair protein RecN"/>
    <property type="match status" value="1"/>
</dbReference>
<reference evidence="11 12" key="1">
    <citation type="submission" date="2020-08" db="EMBL/GenBank/DDBJ databases">
        <title>Genomic Encyclopedia of Type Strains, Phase IV (KMG-IV): sequencing the most valuable type-strain genomes for metagenomic binning, comparative biology and taxonomic classification.</title>
        <authorList>
            <person name="Goeker M."/>
        </authorList>
    </citation>
    <scope>NUCLEOTIDE SEQUENCE [LARGE SCALE GENOMIC DNA]</scope>
    <source>
        <strain evidence="11 12">DSM 14925</strain>
    </source>
</reference>
<dbReference type="EMBL" id="JACHHV010000032">
    <property type="protein sequence ID" value="MBB5888599.1"/>
    <property type="molecule type" value="Genomic_DNA"/>
</dbReference>
<evidence type="ECO:0000313" key="12">
    <source>
        <dbReference type="Proteomes" id="UP000562464"/>
    </source>
</evidence>
<dbReference type="InterPro" id="IPR004604">
    <property type="entry name" value="DNA_recomb/repair_RecN"/>
</dbReference>
<dbReference type="GO" id="GO:0006281">
    <property type="term" value="P:DNA repair"/>
    <property type="evidence" value="ECO:0007669"/>
    <property type="project" value="UniProtKB-KW"/>
</dbReference>
<sequence length="559" mass="63116">MLQELSIKNFAIIEEVSLSFSNGMTILTGETGAGKSIIIDAMNLLLGERSSISFVRHGEDKAEIEALFNMGENPALTDKLNSLGLDFDSSSELILRREIFAEGRSVCRINGQLVNLGNLKEISEYLIDIHGQHDNQELMNSKHHIDMLDEFGDKDFIVTKLHYQKVFDEYRKIRKELTERQENEKKFAERIEVLQFQTDEIEAASIELDQDENLQEKREKLINIKIIADSLRAALLALDDENGEEGASGLNLVQSAVSRLESVSEFDPDYQELCDKASESYYVLEEVAARLEKILSDLEFNPSELTQLEERIFILTALKRKYGPDLLDVLNFLKNSQLELESLTGEESNIDSLEKSVLHCQERLLDAVNILNVERHKLADILEKDIKRELSELYMEKADFKVNFEKGKYSVRGNEAVEFYIQTNPGEPFKPLAKTVSGGELSRLMLAIKASFSRHENKTAIVFDEVDTGVSGRVAQAIAQKIYKISQSGQVLAISHLPQVVAIADTQFYIEKSSNDDVTTSTVRKLSETERVEEIAKMLAGDDLTPEAIAQAKKLLRKQ</sequence>
<evidence type="ECO:0000256" key="9">
    <source>
        <dbReference type="PIRNR" id="PIRNR003128"/>
    </source>
</evidence>
<name>A0A841CB32_9LACT</name>
<dbReference type="AlphaFoldDB" id="A0A841CB32"/>
<evidence type="ECO:0000256" key="8">
    <source>
        <dbReference type="ARBA" id="ARBA00033408"/>
    </source>
</evidence>
<keyword evidence="5 9" id="KW-0227">DNA damage</keyword>
<dbReference type="PANTHER" id="PTHR11059">
    <property type="entry name" value="DNA REPAIR PROTEIN RECN"/>
    <property type="match status" value="1"/>
</dbReference>
<dbReference type="Pfam" id="PF02463">
    <property type="entry name" value="SMC_N"/>
    <property type="match status" value="1"/>
</dbReference>
<keyword evidence="6" id="KW-0067">ATP-binding</keyword>
<evidence type="ECO:0000256" key="7">
    <source>
        <dbReference type="ARBA" id="ARBA00023204"/>
    </source>
</evidence>
<accession>A0A841CB32</accession>
<dbReference type="NCBIfam" id="TIGR00634">
    <property type="entry name" value="recN"/>
    <property type="match status" value="1"/>
</dbReference>
<dbReference type="GO" id="GO:0009432">
    <property type="term" value="P:SOS response"/>
    <property type="evidence" value="ECO:0007669"/>
    <property type="project" value="TreeGrafter"/>
</dbReference>
<evidence type="ECO:0000256" key="2">
    <source>
        <dbReference type="ARBA" id="ARBA00009441"/>
    </source>
</evidence>
<dbReference type="CDD" id="cd03241">
    <property type="entry name" value="ABC_RecN"/>
    <property type="match status" value="2"/>
</dbReference>
<keyword evidence="12" id="KW-1185">Reference proteome</keyword>
<evidence type="ECO:0000256" key="6">
    <source>
        <dbReference type="ARBA" id="ARBA00022840"/>
    </source>
</evidence>
<dbReference type="InterPro" id="IPR003395">
    <property type="entry name" value="RecF/RecN/SMC_N"/>
</dbReference>
<keyword evidence="4" id="KW-0547">Nucleotide-binding</keyword>
<evidence type="ECO:0000256" key="4">
    <source>
        <dbReference type="ARBA" id="ARBA00022741"/>
    </source>
</evidence>
<evidence type="ECO:0000256" key="3">
    <source>
        <dbReference type="ARBA" id="ARBA00021315"/>
    </source>
</evidence>
<dbReference type="InterPro" id="IPR027417">
    <property type="entry name" value="P-loop_NTPase"/>
</dbReference>
<gene>
    <name evidence="11" type="ORF">HNQ37_001501</name>
</gene>
<proteinExistence type="inferred from homology"/>
<dbReference type="PANTHER" id="PTHR11059:SF0">
    <property type="entry name" value="DNA REPAIR PROTEIN RECN"/>
    <property type="match status" value="1"/>
</dbReference>
<dbReference type="GO" id="GO:0043590">
    <property type="term" value="C:bacterial nucleoid"/>
    <property type="evidence" value="ECO:0007669"/>
    <property type="project" value="TreeGrafter"/>
</dbReference>
<keyword evidence="7 9" id="KW-0234">DNA repair</keyword>
<protein>
    <recommendedName>
        <fullName evidence="3 9">DNA repair protein RecN</fullName>
    </recommendedName>
    <alternativeName>
        <fullName evidence="8 9">Recombination protein N</fullName>
    </alternativeName>
</protein>
<dbReference type="FunFam" id="3.40.50.300:FF:000356">
    <property type="entry name" value="DNA repair protein RecN"/>
    <property type="match status" value="1"/>
</dbReference>
<evidence type="ECO:0000313" key="11">
    <source>
        <dbReference type="EMBL" id="MBB5888599.1"/>
    </source>
</evidence>
<dbReference type="GO" id="GO:0005524">
    <property type="term" value="F:ATP binding"/>
    <property type="evidence" value="ECO:0007669"/>
    <property type="project" value="UniProtKB-KW"/>
</dbReference>
<dbReference type="Gene3D" id="3.40.50.300">
    <property type="entry name" value="P-loop containing nucleotide triphosphate hydrolases"/>
    <property type="match status" value="2"/>
</dbReference>
<evidence type="ECO:0000259" key="10">
    <source>
        <dbReference type="Pfam" id="PF02463"/>
    </source>
</evidence>